<organism evidence="1">
    <name type="scientific">Arundo donax</name>
    <name type="common">Giant reed</name>
    <name type="synonym">Donax arundinaceus</name>
    <dbReference type="NCBI Taxonomy" id="35708"/>
    <lineage>
        <taxon>Eukaryota</taxon>
        <taxon>Viridiplantae</taxon>
        <taxon>Streptophyta</taxon>
        <taxon>Embryophyta</taxon>
        <taxon>Tracheophyta</taxon>
        <taxon>Spermatophyta</taxon>
        <taxon>Magnoliopsida</taxon>
        <taxon>Liliopsida</taxon>
        <taxon>Poales</taxon>
        <taxon>Poaceae</taxon>
        <taxon>PACMAD clade</taxon>
        <taxon>Arundinoideae</taxon>
        <taxon>Arundineae</taxon>
        <taxon>Arundo</taxon>
    </lineage>
</organism>
<reference evidence="1" key="1">
    <citation type="submission" date="2014-09" db="EMBL/GenBank/DDBJ databases">
        <authorList>
            <person name="Magalhaes I.L.F."/>
            <person name="Oliveira U."/>
            <person name="Santos F.R."/>
            <person name="Vidigal T.H.D.A."/>
            <person name="Brescovit A.D."/>
            <person name="Santos A.J."/>
        </authorList>
    </citation>
    <scope>NUCLEOTIDE SEQUENCE</scope>
    <source>
        <tissue evidence="1">Shoot tissue taken approximately 20 cm above the soil surface</tissue>
    </source>
</reference>
<name>A0A0A9BBF7_ARUDO</name>
<sequence length="33" mass="3714">MAKASTCEPPFPCKRLCVRLRQLAELNQNSVLP</sequence>
<dbReference type="EMBL" id="GBRH01237249">
    <property type="protein sequence ID" value="JAD60646.1"/>
    <property type="molecule type" value="Transcribed_RNA"/>
</dbReference>
<reference evidence="1" key="2">
    <citation type="journal article" date="2015" name="Data Brief">
        <title>Shoot transcriptome of the giant reed, Arundo donax.</title>
        <authorList>
            <person name="Barrero R.A."/>
            <person name="Guerrero F.D."/>
            <person name="Moolhuijzen P."/>
            <person name="Goolsby J.A."/>
            <person name="Tidwell J."/>
            <person name="Bellgard S.E."/>
            <person name="Bellgard M.I."/>
        </authorList>
    </citation>
    <scope>NUCLEOTIDE SEQUENCE</scope>
    <source>
        <tissue evidence="1">Shoot tissue taken approximately 20 cm above the soil surface</tissue>
    </source>
</reference>
<dbReference type="AlphaFoldDB" id="A0A0A9BBF7"/>
<proteinExistence type="predicted"/>
<evidence type="ECO:0000313" key="1">
    <source>
        <dbReference type="EMBL" id="JAD60646.1"/>
    </source>
</evidence>
<accession>A0A0A9BBF7</accession>
<protein>
    <submittedName>
        <fullName evidence="1">Uncharacterized protein</fullName>
    </submittedName>
</protein>